<dbReference type="GO" id="GO:0006783">
    <property type="term" value="P:heme biosynthetic process"/>
    <property type="evidence" value="ECO:0007669"/>
    <property type="project" value="TreeGrafter"/>
</dbReference>
<dbReference type="PROSITE" id="PS00533">
    <property type="entry name" value="PORPHOBILINOGEN_DEAM"/>
    <property type="match status" value="1"/>
</dbReference>
<comment type="caution">
    <text evidence="4">The sequence shown here is derived from an EMBL/GenBank/DDBJ whole genome shotgun (WGS) entry which is preliminary data.</text>
</comment>
<proteinExistence type="predicted"/>
<dbReference type="GO" id="GO:0004418">
    <property type="term" value="F:hydroxymethylbilane synthase activity"/>
    <property type="evidence" value="ECO:0007669"/>
    <property type="project" value="InterPro"/>
</dbReference>
<dbReference type="Pfam" id="PF03900">
    <property type="entry name" value="Porphobil_deamC"/>
    <property type="match status" value="1"/>
</dbReference>
<dbReference type="GO" id="GO:0005737">
    <property type="term" value="C:cytoplasm"/>
    <property type="evidence" value="ECO:0007669"/>
    <property type="project" value="TreeGrafter"/>
</dbReference>
<gene>
    <name evidence="4" type="ORF">HNY73_017065</name>
</gene>
<dbReference type="EMBL" id="JABXBU010002227">
    <property type="protein sequence ID" value="KAF8774527.1"/>
    <property type="molecule type" value="Genomic_DNA"/>
</dbReference>
<accession>A0A8T0EKU8</accession>
<evidence type="ECO:0000259" key="3">
    <source>
        <dbReference type="Pfam" id="PF03900"/>
    </source>
</evidence>
<dbReference type="InterPro" id="IPR036803">
    <property type="entry name" value="Porphobilinogen_deaminase_C_sf"/>
</dbReference>
<feature type="domain" description="Porphobilinogen deaminase C-terminal" evidence="3">
    <location>
        <begin position="34"/>
        <end position="92"/>
    </location>
</feature>
<dbReference type="SUPFAM" id="SSF54782">
    <property type="entry name" value="Porphobilinogen deaminase (hydroxymethylbilane synthase), C-terminal domain"/>
    <property type="match status" value="1"/>
</dbReference>
<evidence type="ECO:0000256" key="2">
    <source>
        <dbReference type="ARBA" id="ARBA00033064"/>
    </source>
</evidence>
<reference evidence="4" key="1">
    <citation type="journal article" date="2020" name="bioRxiv">
        <title>Chromosome-level reference genome of the European wasp spider Argiope bruennichi: a resource for studies on range expansion and evolutionary adaptation.</title>
        <authorList>
            <person name="Sheffer M.M."/>
            <person name="Hoppe A."/>
            <person name="Krehenwinkel H."/>
            <person name="Uhl G."/>
            <person name="Kuss A.W."/>
            <person name="Jensen L."/>
            <person name="Jensen C."/>
            <person name="Gillespie R.G."/>
            <person name="Hoff K.J."/>
            <person name="Prost S."/>
        </authorList>
    </citation>
    <scope>NUCLEOTIDE SEQUENCE</scope>
</reference>
<organism evidence="4 5">
    <name type="scientific">Argiope bruennichi</name>
    <name type="common">Wasp spider</name>
    <name type="synonym">Aranea bruennichi</name>
    <dbReference type="NCBI Taxonomy" id="94029"/>
    <lineage>
        <taxon>Eukaryota</taxon>
        <taxon>Metazoa</taxon>
        <taxon>Ecdysozoa</taxon>
        <taxon>Arthropoda</taxon>
        <taxon>Chelicerata</taxon>
        <taxon>Arachnida</taxon>
        <taxon>Araneae</taxon>
        <taxon>Araneomorphae</taxon>
        <taxon>Entelegynae</taxon>
        <taxon>Araneoidea</taxon>
        <taxon>Araneidae</taxon>
        <taxon>Argiope</taxon>
    </lineage>
</organism>
<dbReference type="Gene3D" id="3.30.160.40">
    <property type="entry name" value="Porphobilinogen deaminase, C-terminal domain"/>
    <property type="match status" value="1"/>
</dbReference>
<dbReference type="Proteomes" id="UP000807504">
    <property type="component" value="Unassembled WGS sequence"/>
</dbReference>
<sequence>MYAVGQGALAIECRENDTLTIKLLSKISDEETTLCCIAERAFMKTLEGGCSVPIGVYSSLKSKKLTLKGGVYSLDGSKSIVDEITDDIYVEKNSIRPQEHYIGIVAPHLPHHVLNAAESLGKKLANLLLQKGAGDILKEAKLKNILLPPPTK</sequence>
<evidence type="ECO:0000313" key="4">
    <source>
        <dbReference type="EMBL" id="KAF8774527.1"/>
    </source>
</evidence>
<evidence type="ECO:0000313" key="5">
    <source>
        <dbReference type="Proteomes" id="UP000807504"/>
    </source>
</evidence>
<dbReference type="InterPro" id="IPR022418">
    <property type="entry name" value="Porphobilinogen_deaminase_C"/>
</dbReference>
<name>A0A8T0EKU8_ARGBR</name>
<dbReference type="PANTHER" id="PTHR11557">
    <property type="entry name" value="PORPHOBILINOGEN DEAMINASE"/>
    <property type="match status" value="1"/>
</dbReference>
<dbReference type="InterPro" id="IPR022419">
    <property type="entry name" value="Porphobilin_deaminase_cofac_BS"/>
</dbReference>
<protein>
    <recommendedName>
        <fullName evidence="2">Hydroxymethylbilane synthase</fullName>
    </recommendedName>
</protein>
<comment type="pathway">
    <text evidence="1">Porphyrin-containing compound metabolism; protoporphyrin-IX biosynthesis; coproporphyrinogen-III from 5-aminolevulinate: step 2/4.</text>
</comment>
<evidence type="ECO:0000256" key="1">
    <source>
        <dbReference type="ARBA" id="ARBA00004735"/>
    </source>
</evidence>
<reference evidence="4" key="2">
    <citation type="submission" date="2020-06" db="EMBL/GenBank/DDBJ databases">
        <authorList>
            <person name="Sheffer M."/>
        </authorList>
    </citation>
    <scope>NUCLEOTIDE SEQUENCE</scope>
</reference>
<dbReference type="PANTHER" id="PTHR11557:SF0">
    <property type="entry name" value="PORPHOBILINOGEN DEAMINASE"/>
    <property type="match status" value="1"/>
</dbReference>
<keyword evidence="5" id="KW-1185">Reference proteome</keyword>
<dbReference type="InterPro" id="IPR000860">
    <property type="entry name" value="HemC"/>
</dbReference>
<dbReference type="AlphaFoldDB" id="A0A8T0EKU8"/>